<organism evidence="2 3">
    <name type="scientific">Tritonibacter scottomollicae</name>
    <name type="common">Epibacterium scottomollicae</name>
    <dbReference type="NCBI Taxonomy" id="483013"/>
    <lineage>
        <taxon>Bacteria</taxon>
        <taxon>Pseudomonadati</taxon>
        <taxon>Pseudomonadota</taxon>
        <taxon>Alphaproteobacteria</taxon>
        <taxon>Rhodobacterales</taxon>
        <taxon>Paracoccaceae</taxon>
        <taxon>Tritonibacter</taxon>
    </lineage>
</organism>
<accession>A0ABZ0HJX0</accession>
<proteinExistence type="predicted"/>
<gene>
    <name evidence="2" type="ORF">R1T40_07000</name>
</gene>
<keyword evidence="1" id="KW-0732">Signal</keyword>
<keyword evidence="3" id="KW-1185">Reference proteome</keyword>
<dbReference type="EMBL" id="CP136704">
    <property type="protein sequence ID" value="WOI34470.1"/>
    <property type="molecule type" value="Genomic_DNA"/>
</dbReference>
<dbReference type="Proteomes" id="UP001302666">
    <property type="component" value="Chromosome"/>
</dbReference>
<reference evidence="2 3" key="1">
    <citation type="submission" date="2023-10" db="EMBL/GenBank/DDBJ databases">
        <title>Eight complete genome sequences of bacteria isolated from laboratory stock of Giant Kelp gametophytes.</title>
        <authorList>
            <person name="Tolentino B."/>
            <person name="Nuzhdin S."/>
        </authorList>
    </citation>
    <scope>NUCLEOTIDE SEQUENCE [LARGE SCALE GENOMIC DNA]</scope>
    <source>
        <strain evidence="2 3">LC.270.F.C4</strain>
    </source>
</reference>
<evidence type="ECO:0000313" key="3">
    <source>
        <dbReference type="Proteomes" id="UP001302666"/>
    </source>
</evidence>
<evidence type="ECO:0000313" key="2">
    <source>
        <dbReference type="EMBL" id="WOI34470.1"/>
    </source>
</evidence>
<feature type="signal peptide" evidence="1">
    <location>
        <begin position="1"/>
        <end position="23"/>
    </location>
</feature>
<feature type="chain" id="PRO_5046173768" evidence="1">
    <location>
        <begin position="24"/>
        <end position="136"/>
    </location>
</feature>
<name>A0ABZ0HJX0_TRISK</name>
<evidence type="ECO:0000256" key="1">
    <source>
        <dbReference type="SAM" id="SignalP"/>
    </source>
</evidence>
<sequence>MFFKSFTFSMAVALAAMSSAAVAQTYDCTFNDGHRRNVIPSQVVVELAADGQSAQVIDSVSHHHKIAPVAAKFVKNTNKRLRVRWSLKDVISSSGQKATLNFSLTHQKGNGKAFLNMDIPGYGNTESGNGRCALRK</sequence>
<protein>
    <submittedName>
        <fullName evidence="2">Uncharacterized protein</fullName>
    </submittedName>
</protein>
<dbReference type="RefSeq" id="WP_317386377.1">
    <property type="nucleotide sequence ID" value="NZ_CP136704.1"/>
</dbReference>